<dbReference type="SUPFAM" id="SSF88946">
    <property type="entry name" value="Sigma2 domain of RNA polymerase sigma factors"/>
    <property type="match status" value="1"/>
</dbReference>
<reference evidence="9 10" key="1">
    <citation type="submission" date="2020-06" db="EMBL/GenBank/DDBJ databases">
        <title>Actinomadura xiongansis sp. nov., isolated from soil of Baiyangdian.</title>
        <authorList>
            <person name="Zhang X."/>
        </authorList>
    </citation>
    <scope>NUCLEOTIDE SEQUENCE [LARGE SCALE GENOMIC DNA]</scope>
    <source>
        <strain evidence="9 10">HBUM206468</strain>
    </source>
</reference>
<feature type="compositionally biased region" description="Low complexity" evidence="6">
    <location>
        <begin position="369"/>
        <end position="395"/>
    </location>
</feature>
<evidence type="ECO:0000256" key="6">
    <source>
        <dbReference type="SAM" id="MobiDB-lite"/>
    </source>
</evidence>
<dbReference type="EMBL" id="JABVEC010000021">
    <property type="protein sequence ID" value="MBC6468831.1"/>
    <property type="molecule type" value="Genomic_DNA"/>
</dbReference>
<evidence type="ECO:0000256" key="7">
    <source>
        <dbReference type="SAM" id="Phobius"/>
    </source>
</evidence>
<feature type="region of interest" description="Disordered" evidence="6">
    <location>
        <begin position="92"/>
        <end position="115"/>
    </location>
</feature>
<feature type="compositionally biased region" description="Basic and acidic residues" evidence="6">
    <location>
        <begin position="92"/>
        <end position="104"/>
    </location>
</feature>
<dbReference type="InterPro" id="IPR036388">
    <property type="entry name" value="WH-like_DNA-bd_sf"/>
</dbReference>
<dbReference type="SUPFAM" id="SSF88659">
    <property type="entry name" value="Sigma3 and sigma4 domains of RNA polymerase sigma factors"/>
    <property type="match status" value="1"/>
</dbReference>
<comment type="caution">
    <text evidence="9">The sequence shown here is derived from an EMBL/GenBank/DDBJ whole genome shotgun (WGS) entry which is preliminary data.</text>
</comment>
<evidence type="ECO:0000256" key="1">
    <source>
        <dbReference type="ARBA" id="ARBA00010641"/>
    </source>
</evidence>
<dbReference type="Gene3D" id="1.10.1740.10">
    <property type="match status" value="1"/>
</dbReference>
<dbReference type="Gene3D" id="1.10.10.10">
    <property type="entry name" value="Winged helix-like DNA-binding domain superfamily/Winged helix DNA-binding domain"/>
    <property type="match status" value="1"/>
</dbReference>
<comment type="similarity">
    <text evidence="1">Belongs to the sigma-70 factor family. ECF subfamily.</text>
</comment>
<evidence type="ECO:0000256" key="2">
    <source>
        <dbReference type="ARBA" id="ARBA00023015"/>
    </source>
</evidence>
<name>A0ABR7LVK9_9ACTN</name>
<keyword evidence="4" id="KW-0238">DNA-binding</keyword>
<keyword evidence="7" id="KW-0472">Membrane</keyword>
<feature type="transmembrane region" description="Helical" evidence="7">
    <location>
        <begin position="305"/>
        <end position="326"/>
    </location>
</feature>
<feature type="domain" description="RNA polymerase sigma-70 region 2" evidence="8">
    <location>
        <begin position="30"/>
        <end position="94"/>
    </location>
</feature>
<protein>
    <submittedName>
        <fullName evidence="9">Sigma-70 family RNA polymerase sigma factor</fullName>
    </submittedName>
</protein>
<keyword evidence="10" id="KW-1185">Reference proteome</keyword>
<dbReference type="Proteomes" id="UP000805614">
    <property type="component" value="Unassembled WGS sequence"/>
</dbReference>
<dbReference type="InterPro" id="IPR007627">
    <property type="entry name" value="RNA_pol_sigma70_r2"/>
</dbReference>
<keyword evidence="5" id="KW-0804">Transcription</keyword>
<dbReference type="PANTHER" id="PTHR43133">
    <property type="entry name" value="RNA POLYMERASE ECF-TYPE SIGMA FACTO"/>
    <property type="match status" value="1"/>
</dbReference>
<dbReference type="RefSeq" id="WP_187245872.1">
    <property type="nucleotide sequence ID" value="NZ_JABVEC010000021.1"/>
</dbReference>
<dbReference type="InterPro" id="IPR039425">
    <property type="entry name" value="RNA_pol_sigma-70-like"/>
</dbReference>
<sequence length="497" mass="53161">MPDRPSIGNDDDRRMAQALHSGDADALAQIYDAYAARLYDYCHALLRDEESAAYALHDTLIAAQAHIGRLRRPEQFRGWLYTLARNDCLRRISDPERPPERNEASESDDAFLSAEERDRRQEYRELIHSALAGLSGRQREAVDLMYRHGLDPAALAGVLGISPEQATELATETRAQLDDGLSAALIARDSHGECPSVSALVDSRDWPLAPAACRKLIRHTRTCPTCSERRDHRLSAVRLLQVLPVALMPADLLERMFTTATSPEFARERAEIAAWAEPFDGLGWPVPVDNTPRREGRTGGRAARLWPAFAAAACVLLLVGAGFVLLPRSPDASSRGGSSPEAAAPDVSEPASVEPSELESESPEPTPTPTTTSPTPTPSTTRPTPTPTRRPSTRPTTKRPTVRPEPGTLAVGGCNVNEDEPCRVTVAAQGGTVNWSVAGTSPGVTASGGGTLANGESDTISVGLPECQLGDNSDHSGSVTFSPGGVSATVSWDCGPF</sequence>
<keyword evidence="7" id="KW-1133">Transmembrane helix</keyword>
<evidence type="ECO:0000313" key="10">
    <source>
        <dbReference type="Proteomes" id="UP000805614"/>
    </source>
</evidence>
<accession>A0ABR7LVK9</accession>
<evidence type="ECO:0000259" key="8">
    <source>
        <dbReference type="Pfam" id="PF04542"/>
    </source>
</evidence>
<dbReference type="InterPro" id="IPR013325">
    <property type="entry name" value="RNA_pol_sigma_r2"/>
</dbReference>
<evidence type="ECO:0000256" key="4">
    <source>
        <dbReference type="ARBA" id="ARBA00023125"/>
    </source>
</evidence>
<keyword evidence="7" id="KW-0812">Transmembrane</keyword>
<gene>
    <name evidence="9" type="ORF">HKK74_25550</name>
</gene>
<dbReference type="PANTHER" id="PTHR43133:SF8">
    <property type="entry name" value="RNA POLYMERASE SIGMA FACTOR HI_1459-RELATED"/>
    <property type="match status" value="1"/>
</dbReference>
<evidence type="ECO:0000256" key="3">
    <source>
        <dbReference type="ARBA" id="ARBA00023082"/>
    </source>
</evidence>
<dbReference type="InterPro" id="IPR013324">
    <property type="entry name" value="RNA_pol_sigma_r3/r4-like"/>
</dbReference>
<proteinExistence type="inferred from homology"/>
<dbReference type="Pfam" id="PF04542">
    <property type="entry name" value="Sigma70_r2"/>
    <property type="match status" value="1"/>
</dbReference>
<dbReference type="InterPro" id="IPR014284">
    <property type="entry name" value="RNA_pol_sigma-70_dom"/>
</dbReference>
<feature type="region of interest" description="Disordered" evidence="6">
    <location>
        <begin position="330"/>
        <end position="414"/>
    </location>
</feature>
<evidence type="ECO:0000313" key="9">
    <source>
        <dbReference type="EMBL" id="MBC6468831.1"/>
    </source>
</evidence>
<evidence type="ECO:0000256" key="5">
    <source>
        <dbReference type="ARBA" id="ARBA00023163"/>
    </source>
</evidence>
<keyword evidence="2" id="KW-0805">Transcription regulation</keyword>
<organism evidence="9 10">
    <name type="scientific">Actinomadura alba</name>
    <dbReference type="NCBI Taxonomy" id="406431"/>
    <lineage>
        <taxon>Bacteria</taxon>
        <taxon>Bacillati</taxon>
        <taxon>Actinomycetota</taxon>
        <taxon>Actinomycetes</taxon>
        <taxon>Streptosporangiales</taxon>
        <taxon>Thermomonosporaceae</taxon>
        <taxon>Actinomadura</taxon>
    </lineage>
</organism>
<keyword evidence="3" id="KW-0731">Sigma factor</keyword>
<dbReference type="NCBIfam" id="TIGR02937">
    <property type="entry name" value="sigma70-ECF"/>
    <property type="match status" value="1"/>
</dbReference>